<organism evidence="2 3">
    <name type="scientific">Polypedilum vanderplanki</name>
    <name type="common">Sleeping chironomid midge</name>
    <dbReference type="NCBI Taxonomy" id="319348"/>
    <lineage>
        <taxon>Eukaryota</taxon>
        <taxon>Metazoa</taxon>
        <taxon>Ecdysozoa</taxon>
        <taxon>Arthropoda</taxon>
        <taxon>Hexapoda</taxon>
        <taxon>Insecta</taxon>
        <taxon>Pterygota</taxon>
        <taxon>Neoptera</taxon>
        <taxon>Endopterygota</taxon>
        <taxon>Diptera</taxon>
        <taxon>Nematocera</taxon>
        <taxon>Chironomoidea</taxon>
        <taxon>Chironomidae</taxon>
        <taxon>Chironominae</taxon>
        <taxon>Polypedilum</taxon>
        <taxon>Polypedilum</taxon>
    </lineage>
</organism>
<gene>
    <name evidence="2" type="ORF">PVAND_007736</name>
</gene>
<name>A0A9J6C7W0_POLVA</name>
<dbReference type="Gene3D" id="2.60.120.290">
    <property type="entry name" value="Spermadhesin, CUB domain"/>
    <property type="match status" value="2"/>
</dbReference>
<sequence length="444" mass="50614">MSLTKQITLIALQFLLILNFSNGFTYQKFFKNSEICGTLNGHRRYLELGETGDIMAHNISVPNYLQEVSKKFNQSLTLQCSIELVTCPSCIIKVSFEYMNFPTSCSNTKNGVGMCRCDYLIISEPPYDDKQNNIIYNCGNINKYESRTRTLQLKFIYWNNFTDAFKINYSVEENRQIITQSSLQTKESSESFEFHNEQIYEITSPFFPSFYPRDYITEHIIKCSDDVLLCRIRIEFSDFLISRSSSIEFIDSNGERLYVSGNIFRPPFLSSSGPIITVRFSANGGSDLGYKAKIQFITANDNDEDDENNTDVRINTNCGGIVDSVGGVITMMNMLGKNSNDTTPIYMDCIWIIKPPPTYEMMTHLSIKVEKFESMAADSEISIHQGITSDKPLLDVVKSSPYYAVSSRNYVVPFTTGLYVHFRGQFNSESRLALVYTSFSYSSE</sequence>
<feature type="chain" id="PRO_5039938973" description="CUB domain-containing protein" evidence="1">
    <location>
        <begin position="24"/>
        <end position="444"/>
    </location>
</feature>
<evidence type="ECO:0000313" key="2">
    <source>
        <dbReference type="EMBL" id="KAG5678029.1"/>
    </source>
</evidence>
<keyword evidence="1" id="KW-0732">Signal</keyword>
<comment type="caution">
    <text evidence="2">The sequence shown here is derived from an EMBL/GenBank/DDBJ whole genome shotgun (WGS) entry which is preliminary data.</text>
</comment>
<keyword evidence="3" id="KW-1185">Reference proteome</keyword>
<feature type="signal peptide" evidence="1">
    <location>
        <begin position="1"/>
        <end position="23"/>
    </location>
</feature>
<dbReference type="InterPro" id="IPR035914">
    <property type="entry name" value="Sperma_CUB_dom_sf"/>
</dbReference>
<evidence type="ECO:0008006" key="4">
    <source>
        <dbReference type="Google" id="ProtNLM"/>
    </source>
</evidence>
<dbReference type="AlphaFoldDB" id="A0A9J6C7W0"/>
<evidence type="ECO:0000256" key="1">
    <source>
        <dbReference type="SAM" id="SignalP"/>
    </source>
</evidence>
<dbReference type="EMBL" id="JADBJN010000002">
    <property type="protein sequence ID" value="KAG5678029.1"/>
    <property type="molecule type" value="Genomic_DNA"/>
</dbReference>
<evidence type="ECO:0000313" key="3">
    <source>
        <dbReference type="Proteomes" id="UP001107558"/>
    </source>
</evidence>
<dbReference type="SUPFAM" id="SSF49854">
    <property type="entry name" value="Spermadhesin, CUB domain"/>
    <property type="match status" value="3"/>
</dbReference>
<dbReference type="Proteomes" id="UP001107558">
    <property type="component" value="Chromosome 2"/>
</dbReference>
<proteinExistence type="predicted"/>
<dbReference type="OrthoDB" id="248923at2759"/>
<protein>
    <recommendedName>
        <fullName evidence="4">CUB domain-containing protein</fullName>
    </recommendedName>
</protein>
<accession>A0A9J6C7W0</accession>
<reference evidence="2" key="1">
    <citation type="submission" date="2021-03" db="EMBL/GenBank/DDBJ databases">
        <title>Chromosome level genome of the anhydrobiotic midge Polypedilum vanderplanki.</title>
        <authorList>
            <person name="Yoshida Y."/>
            <person name="Kikawada T."/>
            <person name="Gusev O."/>
        </authorList>
    </citation>
    <scope>NUCLEOTIDE SEQUENCE</scope>
    <source>
        <strain evidence="2">NIAS01</strain>
        <tissue evidence="2">Whole body or cell culture</tissue>
    </source>
</reference>